<sequence>MKREGRQHGVVRTYPILPSPLSQKRNLRNTVDSAVVTGLFTKVSKKPTNKSKFTGKCGTARCNECHIHPATKAKDKAKGTMKLRSIEGSDPEMTSCCAGASATRALAYLAGERSYDDHDFDYDYDYDYDCNVEYGIGLASIVTQEIITGEGENEDESTGYLDVGLCWGEGDEFRDDGWYLVGHNSP</sequence>
<name>A0ABQ4X089_9ASTR</name>
<dbReference type="Proteomes" id="UP001151760">
    <property type="component" value="Unassembled WGS sequence"/>
</dbReference>
<proteinExistence type="predicted"/>
<reference evidence="1" key="1">
    <citation type="journal article" date="2022" name="Int. J. Mol. Sci.">
        <title>Draft Genome of Tanacetum Coccineum: Genomic Comparison of Closely Related Tanacetum-Family Plants.</title>
        <authorList>
            <person name="Yamashiro T."/>
            <person name="Shiraishi A."/>
            <person name="Nakayama K."/>
            <person name="Satake H."/>
        </authorList>
    </citation>
    <scope>NUCLEOTIDE SEQUENCE</scope>
</reference>
<comment type="caution">
    <text evidence="1">The sequence shown here is derived from an EMBL/GenBank/DDBJ whole genome shotgun (WGS) entry which is preliminary data.</text>
</comment>
<evidence type="ECO:0000313" key="2">
    <source>
        <dbReference type="Proteomes" id="UP001151760"/>
    </source>
</evidence>
<accession>A0ABQ4X089</accession>
<keyword evidence="2" id="KW-1185">Reference proteome</keyword>
<gene>
    <name evidence="1" type="ORF">Tco_0653391</name>
</gene>
<organism evidence="1 2">
    <name type="scientific">Tanacetum coccineum</name>
    <dbReference type="NCBI Taxonomy" id="301880"/>
    <lineage>
        <taxon>Eukaryota</taxon>
        <taxon>Viridiplantae</taxon>
        <taxon>Streptophyta</taxon>
        <taxon>Embryophyta</taxon>
        <taxon>Tracheophyta</taxon>
        <taxon>Spermatophyta</taxon>
        <taxon>Magnoliopsida</taxon>
        <taxon>eudicotyledons</taxon>
        <taxon>Gunneridae</taxon>
        <taxon>Pentapetalae</taxon>
        <taxon>asterids</taxon>
        <taxon>campanulids</taxon>
        <taxon>Asterales</taxon>
        <taxon>Asteraceae</taxon>
        <taxon>Asteroideae</taxon>
        <taxon>Anthemideae</taxon>
        <taxon>Anthemidinae</taxon>
        <taxon>Tanacetum</taxon>
    </lineage>
</organism>
<protein>
    <submittedName>
        <fullName evidence="1">Uncharacterized protein</fullName>
    </submittedName>
</protein>
<evidence type="ECO:0000313" key="1">
    <source>
        <dbReference type="EMBL" id="GJS58607.1"/>
    </source>
</evidence>
<dbReference type="PANTHER" id="PTHR34278">
    <property type="entry name" value="PROTEIN THI031, PUTATIVE-RELATED"/>
    <property type="match status" value="1"/>
</dbReference>
<dbReference type="PANTHER" id="PTHR34278:SF1">
    <property type="entry name" value="PROTEIN THI031, PUTATIVE-RELATED"/>
    <property type="match status" value="1"/>
</dbReference>
<reference evidence="1" key="2">
    <citation type="submission" date="2022-01" db="EMBL/GenBank/DDBJ databases">
        <authorList>
            <person name="Yamashiro T."/>
            <person name="Shiraishi A."/>
            <person name="Satake H."/>
            <person name="Nakayama K."/>
        </authorList>
    </citation>
    <scope>NUCLEOTIDE SEQUENCE</scope>
</reference>
<dbReference type="EMBL" id="BQNB010009092">
    <property type="protein sequence ID" value="GJS58607.1"/>
    <property type="molecule type" value="Genomic_DNA"/>
</dbReference>